<organism evidence="3 5">
    <name type="scientific">Anaerotignum propionicum DSM 1682</name>
    <dbReference type="NCBI Taxonomy" id="991789"/>
    <lineage>
        <taxon>Bacteria</taxon>
        <taxon>Bacillati</taxon>
        <taxon>Bacillota</taxon>
        <taxon>Clostridia</taxon>
        <taxon>Lachnospirales</taxon>
        <taxon>Anaerotignaceae</taxon>
        <taxon>Anaerotignum</taxon>
    </lineage>
</organism>
<dbReference type="NCBIfam" id="TIGR01891">
    <property type="entry name" value="amidohydrolases"/>
    <property type="match status" value="1"/>
</dbReference>
<dbReference type="GO" id="GO:0071713">
    <property type="term" value="F:para-aminobenzoyl-glutamate hydrolase activity"/>
    <property type="evidence" value="ECO:0007669"/>
    <property type="project" value="TreeGrafter"/>
</dbReference>
<dbReference type="GO" id="GO:0004046">
    <property type="term" value="F:aminoacylase activity"/>
    <property type="evidence" value="ECO:0007669"/>
    <property type="project" value="UniProtKB-EC"/>
</dbReference>
<dbReference type="Gene3D" id="3.40.630.10">
    <property type="entry name" value="Zn peptidases"/>
    <property type="match status" value="1"/>
</dbReference>
<reference evidence="4" key="2">
    <citation type="submission" date="2016-01" db="EMBL/GenBank/DDBJ databases">
        <authorList>
            <person name="Poehlein A."/>
            <person name="Schlien K."/>
            <person name="Gottschalk G."/>
            <person name="Buckel W."/>
            <person name="Daniel R."/>
        </authorList>
    </citation>
    <scope>NUCLEOTIDE SEQUENCE [LARGE SCALE GENOMIC DNA]</scope>
    <source>
        <strain evidence="4">X2</strain>
    </source>
</reference>
<dbReference type="GO" id="GO:0005737">
    <property type="term" value="C:cytoplasm"/>
    <property type="evidence" value="ECO:0007669"/>
    <property type="project" value="TreeGrafter"/>
</dbReference>
<dbReference type="GO" id="GO:0016805">
    <property type="term" value="F:dipeptidase activity"/>
    <property type="evidence" value="ECO:0007669"/>
    <property type="project" value="TreeGrafter"/>
</dbReference>
<evidence type="ECO:0000313" key="3">
    <source>
        <dbReference type="EMBL" id="SHE55884.1"/>
    </source>
</evidence>
<dbReference type="InterPro" id="IPR017439">
    <property type="entry name" value="Amidohydrolase"/>
</dbReference>
<dbReference type="GO" id="GO:0046657">
    <property type="term" value="P:folic acid catabolic process"/>
    <property type="evidence" value="ECO:0007669"/>
    <property type="project" value="TreeGrafter"/>
</dbReference>
<keyword evidence="2" id="KW-0378">Hydrolase</keyword>
<sequence>MITKEELLQYLEKERQAIFQRGDAFFQCAELGFREVETARRITDLLEEWGIPYEKEVALTGVIATLGKGDGYHIAFVADIDALPRKDGKGNIHSCGHSIQTTMGLSLLKALHDSDMLEQTDCKVRFYFTPAEEYIDFEYRDELIAAGKLEFRSGKQNMISLGCFDGVDCVLSAHANGDERTKFDVSSTLAGFMAKKAVFMGRAAHSGAAPHLGRNTLHGATLAMNAISFLKDQFAVEKGLRLNPVLTIGGGSVNTIPDETVLETYVRANDNETLFEACRRFDGCVEHCAKALDLEYKISNTAGYLPLAQSKGLNKLVRENMLLHCSSEEIVESPVSGASGDVGDLGFLIPTIQFGFSGVRGRFHDDSFEISDYENCYITSGKVMLGTIYDLIMKPNCRVQQNKKKYDVKKLEYFGWLHQKPE</sequence>
<dbReference type="PANTHER" id="PTHR30575">
    <property type="entry name" value="PEPTIDASE M20"/>
    <property type="match status" value="1"/>
</dbReference>
<dbReference type="AlphaFoldDB" id="A0A0X8VB15"/>
<dbReference type="EMBL" id="CP014223">
    <property type="protein sequence ID" value="AMJ42301.1"/>
    <property type="molecule type" value="Genomic_DNA"/>
</dbReference>
<dbReference type="Gene3D" id="3.30.70.360">
    <property type="match status" value="1"/>
</dbReference>
<dbReference type="Pfam" id="PF01546">
    <property type="entry name" value="Peptidase_M20"/>
    <property type="match status" value="1"/>
</dbReference>
<dbReference type="Pfam" id="PF07687">
    <property type="entry name" value="M20_dimer"/>
    <property type="match status" value="1"/>
</dbReference>
<evidence type="ECO:0000259" key="1">
    <source>
        <dbReference type="Pfam" id="PF07687"/>
    </source>
</evidence>
<keyword evidence="4" id="KW-1185">Reference proteome</keyword>
<evidence type="ECO:0000313" key="5">
    <source>
        <dbReference type="Proteomes" id="UP000184204"/>
    </source>
</evidence>
<dbReference type="Proteomes" id="UP000068026">
    <property type="component" value="Chromosome"/>
</dbReference>
<evidence type="ECO:0000313" key="4">
    <source>
        <dbReference type="Proteomes" id="UP000068026"/>
    </source>
</evidence>
<dbReference type="RefSeq" id="WP_066052911.1">
    <property type="nucleotide sequence ID" value="NZ_CP014223.1"/>
</dbReference>
<feature type="domain" description="Peptidase M20 dimerisation" evidence="1">
    <location>
        <begin position="196"/>
        <end position="283"/>
    </location>
</feature>
<dbReference type="InterPro" id="IPR036264">
    <property type="entry name" value="Bact_exopeptidase_dim_dom"/>
</dbReference>
<dbReference type="EMBL" id="FQUA01000003">
    <property type="protein sequence ID" value="SHE55884.1"/>
    <property type="molecule type" value="Genomic_DNA"/>
</dbReference>
<dbReference type="Proteomes" id="UP000184204">
    <property type="component" value="Unassembled WGS sequence"/>
</dbReference>
<name>A0A0X8VB15_ANAPI</name>
<dbReference type="SUPFAM" id="SSF53187">
    <property type="entry name" value="Zn-dependent exopeptidases"/>
    <property type="match status" value="1"/>
</dbReference>
<dbReference type="KEGG" id="cpro:CPRO_27550"/>
<dbReference type="InterPro" id="IPR011650">
    <property type="entry name" value="Peptidase_M20_dimer"/>
</dbReference>
<reference evidence="3" key="4">
    <citation type="submission" date="2016-11" db="EMBL/GenBank/DDBJ databases">
        <authorList>
            <person name="Varghese N."/>
            <person name="Submissions S."/>
        </authorList>
    </citation>
    <scope>NUCLEOTIDE SEQUENCE</scope>
    <source>
        <strain evidence="3">DSM 1682</strain>
    </source>
</reference>
<reference evidence="2 4" key="1">
    <citation type="journal article" date="2016" name="Genome Announc.">
        <title>Complete Genome Sequence of the Amino Acid-Fermenting Clostridium propionicum X2 (DSM 1682).</title>
        <authorList>
            <person name="Poehlein A."/>
            <person name="Schlien K."/>
            <person name="Chowdhury N.P."/>
            <person name="Gottschalk G."/>
            <person name="Buckel W."/>
            <person name="Daniel R."/>
        </authorList>
    </citation>
    <scope>NUCLEOTIDE SEQUENCE [LARGE SCALE GENOMIC DNA]</scope>
    <source>
        <strain evidence="2 4">X2</strain>
    </source>
</reference>
<protein>
    <submittedName>
        <fullName evidence="2 3">Amidohydrolase</fullName>
        <ecNumber evidence="2">3.5.1.14</ecNumber>
    </submittedName>
</protein>
<dbReference type="SUPFAM" id="SSF55031">
    <property type="entry name" value="Bacterial exopeptidase dimerisation domain"/>
    <property type="match status" value="1"/>
</dbReference>
<dbReference type="PANTHER" id="PTHR30575:SF3">
    <property type="entry name" value="PEPTIDASE M20 DIMERISATION DOMAIN-CONTAINING PROTEIN"/>
    <property type="match status" value="1"/>
</dbReference>
<accession>A0A0X8VB15</accession>
<dbReference type="EC" id="3.5.1.14" evidence="2"/>
<reference evidence="5" key="3">
    <citation type="submission" date="2016-11" db="EMBL/GenBank/DDBJ databases">
        <authorList>
            <person name="Jaros S."/>
            <person name="Januszkiewicz K."/>
            <person name="Wedrychowicz H."/>
        </authorList>
    </citation>
    <scope>NUCLEOTIDE SEQUENCE [LARGE SCALE GENOMIC DNA]</scope>
    <source>
        <strain evidence="5">DSM 1682</strain>
    </source>
</reference>
<evidence type="ECO:0000313" key="2">
    <source>
        <dbReference type="EMBL" id="AMJ42301.1"/>
    </source>
</evidence>
<dbReference type="InterPro" id="IPR002933">
    <property type="entry name" value="Peptidase_M20"/>
</dbReference>
<proteinExistence type="predicted"/>
<dbReference type="OrthoDB" id="9781032at2"/>
<gene>
    <name evidence="2" type="primary">amaA</name>
    <name evidence="2" type="ORF">CPRO_27550</name>
    <name evidence="3" type="ORF">SAMN02745151_01119</name>
</gene>
<dbReference type="InterPro" id="IPR052030">
    <property type="entry name" value="Peptidase_M20/M20A_hydrolases"/>
</dbReference>